<dbReference type="Pfam" id="PF06859">
    <property type="entry name" value="Bin3"/>
    <property type="match status" value="1"/>
</dbReference>
<evidence type="ECO:0000256" key="11">
    <source>
        <dbReference type="ARBA" id="ARBA00075618"/>
    </source>
</evidence>
<evidence type="ECO:0000256" key="4">
    <source>
        <dbReference type="ARBA" id="ARBA00012928"/>
    </source>
</evidence>
<dbReference type="EC" id="2.3.1.286" evidence="4"/>
<evidence type="ECO:0000256" key="9">
    <source>
        <dbReference type="ARBA" id="ARBA00023242"/>
    </source>
</evidence>
<dbReference type="Gene3D" id="3.40.50.150">
    <property type="entry name" value="Vaccinia Virus protein VP39"/>
    <property type="match status" value="1"/>
</dbReference>
<dbReference type="GO" id="GO:0005654">
    <property type="term" value="C:nucleoplasm"/>
    <property type="evidence" value="ECO:0007669"/>
    <property type="project" value="TreeGrafter"/>
</dbReference>
<feature type="binding site" evidence="13">
    <location>
        <position position="189"/>
    </location>
    <ligand>
        <name>Zn(2+)</name>
        <dbReference type="ChEBI" id="CHEBI:29105"/>
    </ligand>
</feature>
<dbReference type="InterPro" id="IPR026591">
    <property type="entry name" value="Sirtuin_cat_small_dom_sf"/>
</dbReference>
<dbReference type="GO" id="GO:0003714">
    <property type="term" value="F:transcription corepressor activity"/>
    <property type="evidence" value="ECO:0007669"/>
    <property type="project" value="TreeGrafter"/>
</dbReference>
<evidence type="ECO:0000256" key="8">
    <source>
        <dbReference type="ARBA" id="ARBA00023027"/>
    </source>
</evidence>
<dbReference type="SUPFAM" id="SSF52467">
    <property type="entry name" value="DHS-like NAD/FAD-binding domain"/>
    <property type="match status" value="1"/>
</dbReference>
<protein>
    <recommendedName>
        <fullName evidence="10">NAD-dependent protein deacetylase sir-2.1</fullName>
        <ecNumber evidence="4">2.3.1.286</ecNumber>
    </recommendedName>
    <alternativeName>
        <fullName evidence="11">Protein sir-2.1</fullName>
    </alternativeName>
    <alternativeName>
        <fullName evidence="12">Regulatory protein SIR2 homolog 1</fullName>
    </alternativeName>
</protein>
<dbReference type="GO" id="GO:0046872">
    <property type="term" value="F:metal ion binding"/>
    <property type="evidence" value="ECO:0007669"/>
    <property type="project" value="UniProtKB-KW"/>
</dbReference>
<feature type="binding site" evidence="13">
    <location>
        <position position="186"/>
    </location>
    <ligand>
        <name>Zn(2+)</name>
        <dbReference type="ChEBI" id="CHEBI:29105"/>
    </ligand>
</feature>
<dbReference type="GO" id="GO:0017136">
    <property type="term" value="F:histone deacetylase activity, NAD-dependent"/>
    <property type="evidence" value="ECO:0007669"/>
    <property type="project" value="TreeGrafter"/>
</dbReference>
<feature type="domain" description="Deacetylase sirtuin-type" evidence="15">
    <location>
        <begin position="51"/>
        <end position="315"/>
    </location>
</feature>
<sequence length="855" mass="97837">MFIVQQLIQKGLSPRSVLSILYPMYSVPSNIPDIWILQLLQELCENRTRNKLPQWNTFDDAVELIRRSKSIIILSGAGISVSCGIPDFRSEKGIYARLKDDFPELPDPHSMFDIDFFRQNPSPFYAFAKEIFPGQFRPSISHKFIKFLEDEGKLLRNYTQNIDTLERLAGINNVIECHGSFARSTCLNCKFEIDSEDIRQNVYQKEVAFCQKCKIGIIKPNITFFGEDLSEHFHNQMALDSTKVDLLIIIGSSLHVRPVSLIPYNIDNSIPQILINRELLPNYTADIKLLGDCDKILCLLGIALKGQICNKIVKDQRKSSSCPPEEIKKEEEIVSVKLITPSVVSERLKGFLIELNLYLNYLKVCASLTRAGLRELHDKGLIKVVVKHDVLIHYPKNGLLKKRILDVGCNAGRLTLEIAKQFNPSWILGIDIDVHLVDVARKNIRHYFGEEQKFGKSSASTKHFNVSFAVENYVLVSDEYLEMVREEYDVILALSITKWIHLNWGDEGIKRFFKRTWRHLNQGGRLLIEFQDWSNYLRCSKNSPEMKETYKNIKFKPNQFKDYLINEVGFVQCQELGTSKDVTKGSALPILVFQKVNKLNTRKRRIADEDESVSPAKINKPSSGTEFDESFLAEKNIKDEFNDVNKKITVTDERFNGLSSKDQRDKVMDCVPENKKNKFNFGLLTRPSSLEKDNSVRPIEYIGNLVPGPNYHPTPQGHIYLAMAFAASGDGTTSSDHSWHAGSLQLTNYMLSYDLDPRNHRAKNETISWLVRNCFSKDDEGSKQADLLRSRWKVCKLHIATLITTSVICMKSKEFINSATICCNIIYKLYVNNSFDKEPFLESLQGEVLKDVCFS</sequence>
<dbReference type="InterPro" id="IPR029035">
    <property type="entry name" value="DHS-like_NAD/FAD-binding_dom"/>
</dbReference>
<dbReference type="PANTHER" id="PTHR11085:SF9">
    <property type="entry name" value="NAD-DEPENDENT PROTEIN DEACETYLASE SIRTUIN-1"/>
    <property type="match status" value="1"/>
</dbReference>
<reference evidence="17" key="1">
    <citation type="journal article" date="2020" name="Ecol. Evol.">
        <title>Genome structure and content of the rice root-knot nematode (Meloidogyne graminicola).</title>
        <authorList>
            <person name="Phan N.T."/>
            <person name="Danchin E.G.J."/>
            <person name="Klopp C."/>
            <person name="Perfus-Barbeoch L."/>
            <person name="Kozlowski D.K."/>
            <person name="Koutsovoulos G.D."/>
            <person name="Lopez-Roques C."/>
            <person name="Bouchez O."/>
            <person name="Zahm M."/>
            <person name="Besnard G."/>
            <person name="Bellafiore S."/>
        </authorList>
    </citation>
    <scope>NUCLEOTIDE SEQUENCE</scope>
    <source>
        <strain evidence="17">VN-18</strain>
    </source>
</reference>
<dbReference type="AlphaFoldDB" id="A0A8S9ZC35"/>
<accession>A0A8S9ZC35</accession>
<dbReference type="GO" id="GO:0008168">
    <property type="term" value="F:methyltransferase activity"/>
    <property type="evidence" value="ECO:0007669"/>
    <property type="project" value="InterPro"/>
</dbReference>
<dbReference type="CDD" id="cd02440">
    <property type="entry name" value="AdoMet_MTases"/>
    <property type="match status" value="1"/>
</dbReference>
<keyword evidence="18" id="KW-1185">Reference proteome</keyword>
<evidence type="ECO:0000256" key="10">
    <source>
        <dbReference type="ARBA" id="ARBA00068847"/>
    </source>
</evidence>
<evidence type="ECO:0000256" key="7">
    <source>
        <dbReference type="ARBA" id="ARBA00022833"/>
    </source>
</evidence>
<dbReference type="GO" id="GO:0005637">
    <property type="term" value="C:nuclear inner membrane"/>
    <property type="evidence" value="ECO:0007669"/>
    <property type="project" value="TreeGrafter"/>
</dbReference>
<dbReference type="PANTHER" id="PTHR11085">
    <property type="entry name" value="NAD-DEPENDENT PROTEIN DEACYLASE SIRTUIN-5, MITOCHONDRIAL-RELATED"/>
    <property type="match status" value="1"/>
</dbReference>
<dbReference type="OrthoDB" id="424302at2759"/>
<dbReference type="EMBL" id="JABEBT010000148">
    <property type="protein sequence ID" value="KAF7629176.1"/>
    <property type="molecule type" value="Genomic_DNA"/>
</dbReference>
<dbReference type="Pfam" id="PF13847">
    <property type="entry name" value="Methyltransf_31"/>
    <property type="match status" value="1"/>
</dbReference>
<feature type="binding site" evidence="13">
    <location>
        <position position="210"/>
    </location>
    <ligand>
        <name>Zn(2+)</name>
        <dbReference type="ChEBI" id="CHEBI:29105"/>
    </ligand>
</feature>
<evidence type="ECO:0000256" key="14">
    <source>
        <dbReference type="PROSITE-ProRule" id="PRU00848"/>
    </source>
</evidence>
<evidence type="ECO:0000256" key="1">
    <source>
        <dbReference type="ARBA" id="ARBA00001947"/>
    </source>
</evidence>
<dbReference type="InterPro" id="IPR050134">
    <property type="entry name" value="NAD-dep_sirtuin_deacylases"/>
</dbReference>
<dbReference type="InterPro" id="IPR025714">
    <property type="entry name" value="Methyltranfer_dom"/>
</dbReference>
<dbReference type="GO" id="GO:0033553">
    <property type="term" value="C:rDNA heterochromatin"/>
    <property type="evidence" value="ECO:0007669"/>
    <property type="project" value="TreeGrafter"/>
</dbReference>
<evidence type="ECO:0000256" key="12">
    <source>
        <dbReference type="ARBA" id="ARBA00083601"/>
    </source>
</evidence>
<feature type="active site" description="Proton acceptor" evidence="13">
    <location>
        <position position="178"/>
    </location>
</feature>
<comment type="similarity">
    <text evidence="3">Belongs to the sirtuin family. Class I subfamily.</text>
</comment>
<comment type="subcellular location">
    <subcellularLocation>
        <location evidence="2">Nucleus</location>
    </subcellularLocation>
</comment>
<keyword evidence="14" id="KW-0949">S-adenosyl-L-methionine</keyword>
<dbReference type="SUPFAM" id="SSF53335">
    <property type="entry name" value="S-adenosyl-L-methionine-dependent methyltransferases"/>
    <property type="match status" value="1"/>
</dbReference>
<keyword evidence="5" id="KW-0808">Transferase</keyword>
<dbReference type="FunFam" id="3.30.1600.10:FF:000013">
    <property type="entry name" value="NAD-dependent protein deacetylase sirtuin-1"/>
    <property type="match status" value="1"/>
</dbReference>
<evidence type="ECO:0000256" key="6">
    <source>
        <dbReference type="ARBA" id="ARBA00022723"/>
    </source>
</evidence>
<feature type="binding site" evidence="13">
    <location>
        <position position="213"/>
    </location>
    <ligand>
        <name>Zn(2+)</name>
        <dbReference type="ChEBI" id="CHEBI:29105"/>
    </ligand>
</feature>
<dbReference type="Pfam" id="PF02146">
    <property type="entry name" value="SIR2"/>
    <property type="match status" value="1"/>
</dbReference>
<keyword evidence="6 13" id="KW-0479">Metal-binding</keyword>
<dbReference type="Gene3D" id="3.40.50.1220">
    <property type="entry name" value="TPP-binding domain"/>
    <property type="match status" value="1"/>
</dbReference>
<dbReference type="PROSITE" id="PS51515">
    <property type="entry name" value="BIN3_SAM"/>
    <property type="match status" value="1"/>
</dbReference>
<comment type="caution">
    <text evidence="17">The sequence shown here is derived from an EMBL/GenBank/DDBJ whole genome shotgun (WGS) entry which is preliminary data.</text>
</comment>
<organism evidence="17 18">
    <name type="scientific">Meloidogyne graminicola</name>
    <dbReference type="NCBI Taxonomy" id="189291"/>
    <lineage>
        <taxon>Eukaryota</taxon>
        <taxon>Metazoa</taxon>
        <taxon>Ecdysozoa</taxon>
        <taxon>Nematoda</taxon>
        <taxon>Chromadorea</taxon>
        <taxon>Rhabditida</taxon>
        <taxon>Tylenchina</taxon>
        <taxon>Tylenchomorpha</taxon>
        <taxon>Tylenchoidea</taxon>
        <taxon>Meloidogynidae</taxon>
        <taxon>Meloidogyninae</taxon>
        <taxon>Meloidogyne</taxon>
    </lineage>
</organism>
<feature type="domain" description="Bin3-type SAM" evidence="16">
    <location>
        <begin position="379"/>
        <end position="598"/>
    </location>
</feature>
<dbReference type="GO" id="GO:0002039">
    <property type="term" value="F:p53 binding"/>
    <property type="evidence" value="ECO:0007669"/>
    <property type="project" value="TreeGrafter"/>
</dbReference>
<evidence type="ECO:0000256" key="3">
    <source>
        <dbReference type="ARBA" id="ARBA00006924"/>
    </source>
</evidence>
<dbReference type="GO" id="GO:0070403">
    <property type="term" value="F:NAD+ binding"/>
    <property type="evidence" value="ECO:0007669"/>
    <property type="project" value="InterPro"/>
</dbReference>
<dbReference type="Proteomes" id="UP000605970">
    <property type="component" value="Unassembled WGS sequence"/>
</dbReference>
<dbReference type="InterPro" id="IPR026590">
    <property type="entry name" value="Ssirtuin_cat_dom"/>
</dbReference>
<evidence type="ECO:0000259" key="16">
    <source>
        <dbReference type="PROSITE" id="PS51515"/>
    </source>
</evidence>
<name>A0A8S9ZC35_9BILA</name>
<dbReference type="PROSITE" id="PS50305">
    <property type="entry name" value="SIRTUIN"/>
    <property type="match status" value="1"/>
</dbReference>
<dbReference type="InterPro" id="IPR003000">
    <property type="entry name" value="Sirtuin"/>
</dbReference>
<evidence type="ECO:0000259" key="15">
    <source>
        <dbReference type="PROSITE" id="PS50305"/>
    </source>
</evidence>
<dbReference type="Gene3D" id="3.30.1600.10">
    <property type="entry name" value="SIR2/SIRT2 'Small Domain"/>
    <property type="match status" value="1"/>
</dbReference>
<keyword evidence="8" id="KW-0520">NAD</keyword>
<evidence type="ECO:0000256" key="2">
    <source>
        <dbReference type="ARBA" id="ARBA00004123"/>
    </source>
</evidence>
<evidence type="ECO:0000313" key="18">
    <source>
        <dbReference type="Proteomes" id="UP000605970"/>
    </source>
</evidence>
<proteinExistence type="inferred from homology"/>
<dbReference type="InterPro" id="IPR010675">
    <property type="entry name" value="Bin3_C"/>
</dbReference>
<evidence type="ECO:0000256" key="5">
    <source>
        <dbReference type="ARBA" id="ARBA00022679"/>
    </source>
</evidence>
<comment type="cofactor">
    <cofactor evidence="1">
        <name>Zn(2+)</name>
        <dbReference type="ChEBI" id="CHEBI:29105"/>
    </cofactor>
</comment>
<dbReference type="InterPro" id="IPR024160">
    <property type="entry name" value="BIN3_SAM-bd_dom"/>
</dbReference>
<keyword evidence="9" id="KW-0539">Nucleus</keyword>
<dbReference type="InterPro" id="IPR029063">
    <property type="entry name" value="SAM-dependent_MTases_sf"/>
</dbReference>
<keyword evidence="7 13" id="KW-0862">Zinc</keyword>
<gene>
    <name evidence="17" type="ORF">Mgra_00009327</name>
</gene>
<evidence type="ECO:0000313" key="17">
    <source>
        <dbReference type="EMBL" id="KAF7629176.1"/>
    </source>
</evidence>
<evidence type="ECO:0000256" key="13">
    <source>
        <dbReference type="PROSITE-ProRule" id="PRU00236"/>
    </source>
</evidence>